<dbReference type="Proteomes" id="UP000027920">
    <property type="component" value="Unassembled WGS sequence"/>
</dbReference>
<feature type="transmembrane region" description="Helical" evidence="7">
    <location>
        <begin position="417"/>
        <end position="433"/>
    </location>
</feature>
<feature type="transmembrane region" description="Helical" evidence="7">
    <location>
        <begin position="128"/>
        <end position="150"/>
    </location>
</feature>
<evidence type="ECO:0000259" key="8">
    <source>
        <dbReference type="PROSITE" id="PS50850"/>
    </source>
</evidence>
<evidence type="ECO:0000256" key="4">
    <source>
        <dbReference type="ARBA" id="ARBA00022989"/>
    </source>
</evidence>
<feature type="transmembrane region" description="Helical" evidence="7">
    <location>
        <begin position="223"/>
        <end position="245"/>
    </location>
</feature>
<dbReference type="PANTHER" id="PTHR43791">
    <property type="entry name" value="PERMEASE-RELATED"/>
    <property type="match status" value="1"/>
</dbReference>
<keyword evidence="10" id="KW-1185">Reference proteome</keyword>
<dbReference type="Gene3D" id="1.20.1250.20">
    <property type="entry name" value="MFS general substrate transporter like domains"/>
    <property type="match status" value="2"/>
</dbReference>
<dbReference type="PROSITE" id="PS50850">
    <property type="entry name" value="MFS"/>
    <property type="match status" value="1"/>
</dbReference>
<dbReference type="SUPFAM" id="SSF103473">
    <property type="entry name" value="MFS general substrate transporter"/>
    <property type="match status" value="1"/>
</dbReference>
<accession>A0A072PAA6</accession>
<feature type="transmembrane region" description="Helical" evidence="7">
    <location>
        <begin position="190"/>
        <end position="211"/>
    </location>
</feature>
<keyword evidence="4 7" id="KW-1133">Transmembrane helix</keyword>
<feature type="transmembrane region" description="Helical" evidence="7">
    <location>
        <begin position="286"/>
        <end position="305"/>
    </location>
</feature>
<dbReference type="Pfam" id="PF07690">
    <property type="entry name" value="MFS_1"/>
    <property type="match status" value="1"/>
</dbReference>
<evidence type="ECO:0000256" key="3">
    <source>
        <dbReference type="ARBA" id="ARBA00022692"/>
    </source>
</evidence>
<evidence type="ECO:0000256" key="1">
    <source>
        <dbReference type="ARBA" id="ARBA00004141"/>
    </source>
</evidence>
<dbReference type="VEuPathDB" id="FungiDB:A1O9_07239"/>
<dbReference type="OrthoDB" id="4112513at2759"/>
<feature type="domain" description="Major facilitator superfamily (MFS) profile" evidence="8">
    <location>
        <begin position="61"/>
        <end position="507"/>
    </location>
</feature>
<dbReference type="HOGENOM" id="CLU_001265_0_5_1"/>
<evidence type="ECO:0000256" key="7">
    <source>
        <dbReference type="SAM" id="Phobius"/>
    </source>
</evidence>
<protein>
    <recommendedName>
        <fullName evidence="8">Major facilitator superfamily (MFS) profile domain-containing protein</fullName>
    </recommendedName>
</protein>
<name>A0A072PAA6_9EURO</name>
<evidence type="ECO:0000313" key="9">
    <source>
        <dbReference type="EMBL" id="KEF57049.1"/>
    </source>
</evidence>
<feature type="transmembrane region" description="Helical" evidence="7">
    <location>
        <begin position="325"/>
        <end position="349"/>
    </location>
</feature>
<gene>
    <name evidence="9" type="ORF">A1O9_07239</name>
</gene>
<dbReference type="AlphaFoldDB" id="A0A072PAA6"/>
<dbReference type="GO" id="GO:0016020">
    <property type="term" value="C:membrane"/>
    <property type="evidence" value="ECO:0007669"/>
    <property type="project" value="UniProtKB-SubCell"/>
</dbReference>
<dbReference type="GeneID" id="25282153"/>
<comment type="subcellular location">
    <subcellularLocation>
        <location evidence="1">Membrane</location>
        <topology evidence="1">Multi-pass membrane protein</topology>
    </subcellularLocation>
</comment>
<organism evidence="9 10">
    <name type="scientific">Exophiala aquamarina CBS 119918</name>
    <dbReference type="NCBI Taxonomy" id="1182545"/>
    <lineage>
        <taxon>Eukaryota</taxon>
        <taxon>Fungi</taxon>
        <taxon>Dikarya</taxon>
        <taxon>Ascomycota</taxon>
        <taxon>Pezizomycotina</taxon>
        <taxon>Eurotiomycetes</taxon>
        <taxon>Chaetothyriomycetidae</taxon>
        <taxon>Chaetothyriales</taxon>
        <taxon>Herpotrichiellaceae</taxon>
        <taxon>Exophiala</taxon>
    </lineage>
</organism>
<keyword evidence="3 7" id="KW-0812">Transmembrane</keyword>
<dbReference type="InterPro" id="IPR020846">
    <property type="entry name" value="MFS_dom"/>
</dbReference>
<comment type="similarity">
    <text evidence="6">Belongs to the major facilitator superfamily. Allantoate permease family.</text>
</comment>
<comment type="caution">
    <text evidence="9">The sequence shown here is derived from an EMBL/GenBank/DDBJ whole genome shotgun (WGS) entry which is preliminary data.</text>
</comment>
<dbReference type="InterPro" id="IPR011701">
    <property type="entry name" value="MFS"/>
</dbReference>
<keyword evidence="5 7" id="KW-0472">Membrane</keyword>
<dbReference type="PANTHER" id="PTHR43791:SF40">
    <property type="entry name" value="THIAMINE PATHWAY TRANSPORTER THI73"/>
    <property type="match status" value="1"/>
</dbReference>
<dbReference type="GO" id="GO:0022857">
    <property type="term" value="F:transmembrane transporter activity"/>
    <property type="evidence" value="ECO:0007669"/>
    <property type="project" value="InterPro"/>
</dbReference>
<evidence type="ECO:0000313" key="10">
    <source>
        <dbReference type="Proteomes" id="UP000027920"/>
    </source>
</evidence>
<feature type="transmembrane region" description="Helical" evidence="7">
    <location>
        <begin position="97"/>
        <end position="116"/>
    </location>
</feature>
<feature type="transmembrane region" description="Helical" evidence="7">
    <location>
        <begin position="356"/>
        <end position="376"/>
    </location>
</feature>
<evidence type="ECO:0000256" key="2">
    <source>
        <dbReference type="ARBA" id="ARBA00022448"/>
    </source>
</evidence>
<dbReference type="InterPro" id="IPR036259">
    <property type="entry name" value="MFS_trans_sf"/>
</dbReference>
<dbReference type="FunFam" id="1.20.1250.20:FF:000064">
    <property type="entry name" value="MFS allantoate transporter"/>
    <property type="match status" value="1"/>
</dbReference>
<dbReference type="EMBL" id="AMGV01000005">
    <property type="protein sequence ID" value="KEF57049.1"/>
    <property type="molecule type" value="Genomic_DNA"/>
</dbReference>
<dbReference type="RefSeq" id="XP_013259639.1">
    <property type="nucleotide sequence ID" value="XM_013404185.1"/>
</dbReference>
<keyword evidence="2" id="KW-0813">Transport</keyword>
<evidence type="ECO:0000256" key="5">
    <source>
        <dbReference type="ARBA" id="ARBA00023136"/>
    </source>
</evidence>
<evidence type="ECO:0000256" key="6">
    <source>
        <dbReference type="ARBA" id="ARBA00037968"/>
    </source>
</evidence>
<proteinExistence type="inferred from homology"/>
<sequence length="507" mass="56483">MGNDIEAQASTTARAESLDEKTIASSKDVDEALQFLHANAATAHLTDIDEKKLMRKVDWMMMPLMFAVYYLQYTDKTLLSSAAVMGVIEDTHMPDNGFSHLAMAFYVSFLFCEPLQSFCIQHFPTAKYLGCNVILWGTVVTLNAACHSFAPVVALRVLLGILEASAAPSLIILTSMWYKREEQVTRMGIWYQGTSVAPAVSSLVSYGFLHYTNDHPNLRFKSWQILFLMWGLITIVAGILVFVFLPDNPMKSRLSNDEKLFIIERVRGNQTGIENKKLKGNQVKEVLLDVKTWLLSLVVITTNVPNGAVSSFSNIIISNFGYDDYTTLLLNLPGCVVSFVSVGLGTYLAGKFNARGPIVTILIIPTLIGGALMAWLPPDNKPGLLAGNYMTNTVGSSKWMLSAVLTKNTDGGHTKKVTMNAIVLMSFCLGNIIGPETFQDKDAPQYIPAKMTIVIILAFGIVFTILLDWLYIRENNKREREGHQELPPDFEFLDLTDKENRNFRYVL</sequence>
<reference evidence="9 10" key="1">
    <citation type="submission" date="2013-03" db="EMBL/GenBank/DDBJ databases">
        <title>The Genome Sequence of Exophiala aquamarina CBS 119918.</title>
        <authorList>
            <consortium name="The Broad Institute Genomics Platform"/>
            <person name="Cuomo C."/>
            <person name="de Hoog S."/>
            <person name="Gorbushina A."/>
            <person name="Walker B."/>
            <person name="Young S.K."/>
            <person name="Zeng Q."/>
            <person name="Gargeya S."/>
            <person name="Fitzgerald M."/>
            <person name="Haas B."/>
            <person name="Abouelleil A."/>
            <person name="Allen A.W."/>
            <person name="Alvarado L."/>
            <person name="Arachchi H.M."/>
            <person name="Berlin A.M."/>
            <person name="Chapman S.B."/>
            <person name="Gainer-Dewar J."/>
            <person name="Goldberg J."/>
            <person name="Griggs A."/>
            <person name="Gujja S."/>
            <person name="Hansen M."/>
            <person name="Howarth C."/>
            <person name="Imamovic A."/>
            <person name="Ireland A."/>
            <person name="Larimer J."/>
            <person name="McCowan C."/>
            <person name="Murphy C."/>
            <person name="Pearson M."/>
            <person name="Poon T.W."/>
            <person name="Priest M."/>
            <person name="Roberts A."/>
            <person name="Saif S."/>
            <person name="Shea T."/>
            <person name="Sisk P."/>
            <person name="Sykes S."/>
            <person name="Wortman J."/>
            <person name="Nusbaum C."/>
            <person name="Birren B."/>
        </authorList>
    </citation>
    <scope>NUCLEOTIDE SEQUENCE [LARGE SCALE GENOMIC DNA]</scope>
    <source>
        <strain evidence="9 10">CBS 119918</strain>
    </source>
</reference>
<feature type="transmembrane region" description="Helical" evidence="7">
    <location>
        <begin position="453"/>
        <end position="472"/>
    </location>
</feature>